<sequence>MDNLMVLEHEESEMQEEKGTSLRADLKERHVNMVAFSARVGIGPFLQSGRVVYQAGPGLAVVAYILMGTVMASTISCLGEMTALFPVQGPIFKFPLRFLDVGVGYAAGWLAWFSWTVIIAAEVLAVTQLWDFQFSEEYVREVGYPEITQPSRNIVN</sequence>
<evidence type="ECO:0000259" key="6">
    <source>
        <dbReference type="Pfam" id="PF00324"/>
    </source>
</evidence>
<gene>
    <name evidence="7" type="ORF">K469DRAFT_686614</name>
</gene>
<evidence type="ECO:0000256" key="4">
    <source>
        <dbReference type="ARBA" id="ARBA00023136"/>
    </source>
</evidence>
<dbReference type="EMBL" id="ML994611">
    <property type="protein sequence ID" value="KAF2194605.1"/>
    <property type="molecule type" value="Genomic_DNA"/>
</dbReference>
<dbReference type="GO" id="GO:0016020">
    <property type="term" value="C:membrane"/>
    <property type="evidence" value="ECO:0007669"/>
    <property type="project" value="UniProtKB-SubCell"/>
</dbReference>
<dbReference type="Gene3D" id="1.20.1740.10">
    <property type="entry name" value="Amino acid/polyamine transporter I"/>
    <property type="match status" value="1"/>
</dbReference>
<evidence type="ECO:0000313" key="8">
    <source>
        <dbReference type="Proteomes" id="UP000800200"/>
    </source>
</evidence>
<keyword evidence="2 5" id="KW-0812">Transmembrane</keyword>
<dbReference type="AlphaFoldDB" id="A0A6A6ETT6"/>
<dbReference type="PANTHER" id="PTHR43341:SF35">
    <property type="entry name" value="ACID TRANSPORTER, PUTATIVE-RELATED"/>
    <property type="match status" value="1"/>
</dbReference>
<keyword evidence="4 5" id="KW-0472">Membrane</keyword>
<dbReference type="Proteomes" id="UP000800200">
    <property type="component" value="Unassembled WGS sequence"/>
</dbReference>
<keyword evidence="8" id="KW-1185">Reference proteome</keyword>
<evidence type="ECO:0000256" key="1">
    <source>
        <dbReference type="ARBA" id="ARBA00004141"/>
    </source>
</evidence>
<comment type="subcellular location">
    <subcellularLocation>
        <location evidence="1">Membrane</location>
        <topology evidence="1">Multi-pass membrane protein</topology>
    </subcellularLocation>
</comment>
<dbReference type="OrthoDB" id="3900342at2759"/>
<feature type="transmembrane region" description="Helical" evidence="5">
    <location>
        <begin position="59"/>
        <end position="85"/>
    </location>
</feature>
<evidence type="ECO:0000256" key="3">
    <source>
        <dbReference type="ARBA" id="ARBA00022989"/>
    </source>
</evidence>
<dbReference type="PANTHER" id="PTHR43341">
    <property type="entry name" value="AMINO ACID PERMEASE"/>
    <property type="match status" value="1"/>
</dbReference>
<accession>A0A6A6ETT6</accession>
<proteinExistence type="predicted"/>
<dbReference type="InterPro" id="IPR050524">
    <property type="entry name" value="APC_YAT"/>
</dbReference>
<organism evidence="7 8">
    <name type="scientific">Zopfia rhizophila CBS 207.26</name>
    <dbReference type="NCBI Taxonomy" id="1314779"/>
    <lineage>
        <taxon>Eukaryota</taxon>
        <taxon>Fungi</taxon>
        <taxon>Dikarya</taxon>
        <taxon>Ascomycota</taxon>
        <taxon>Pezizomycotina</taxon>
        <taxon>Dothideomycetes</taxon>
        <taxon>Dothideomycetes incertae sedis</taxon>
        <taxon>Zopfiaceae</taxon>
        <taxon>Zopfia</taxon>
    </lineage>
</organism>
<feature type="transmembrane region" description="Helical" evidence="5">
    <location>
        <begin position="105"/>
        <end position="130"/>
    </location>
</feature>
<reference evidence="7" key="1">
    <citation type="journal article" date="2020" name="Stud. Mycol.">
        <title>101 Dothideomycetes genomes: a test case for predicting lifestyles and emergence of pathogens.</title>
        <authorList>
            <person name="Haridas S."/>
            <person name="Albert R."/>
            <person name="Binder M."/>
            <person name="Bloem J."/>
            <person name="Labutti K."/>
            <person name="Salamov A."/>
            <person name="Andreopoulos B."/>
            <person name="Baker S."/>
            <person name="Barry K."/>
            <person name="Bills G."/>
            <person name="Bluhm B."/>
            <person name="Cannon C."/>
            <person name="Castanera R."/>
            <person name="Culley D."/>
            <person name="Daum C."/>
            <person name="Ezra D."/>
            <person name="Gonzalez J."/>
            <person name="Henrissat B."/>
            <person name="Kuo A."/>
            <person name="Liang C."/>
            <person name="Lipzen A."/>
            <person name="Lutzoni F."/>
            <person name="Magnuson J."/>
            <person name="Mondo S."/>
            <person name="Nolan M."/>
            <person name="Ohm R."/>
            <person name="Pangilinan J."/>
            <person name="Park H.-J."/>
            <person name="Ramirez L."/>
            <person name="Alfaro M."/>
            <person name="Sun H."/>
            <person name="Tritt A."/>
            <person name="Yoshinaga Y."/>
            <person name="Zwiers L.-H."/>
            <person name="Turgeon B."/>
            <person name="Goodwin S."/>
            <person name="Spatafora J."/>
            <person name="Crous P."/>
            <person name="Grigoriev I."/>
        </authorList>
    </citation>
    <scope>NUCLEOTIDE SEQUENCE</scope>
    <source>
        <strain evidence="7">CBS 207.26</strain>
    </source>
</reference>
<dbReference type="InterPro" id="IPR004841">
    <property type="entry name" value="AA-permease/SLC12A_dom"/>
</dbReference>
<dbReference type="Pfam" id="PF00324">
    <property type="entry name" value="AA_permease"/>
    <property type="match status" value="1"/>
</dbReference>
<dbReference type="GO" id="GO:0015171">
    <property type="term" value="F:amino acid transmembrane transporter activity"/>
    <property type="evidence" value="ECO:0007669"/>
    <property type="project" value="TreeGrafter"/>
</dbReference>
<name>A0A6A6ETT6_9PEZI</name>
<evidence type="ECO:0000256" key="5">
    <source>
        <dbReference type="SAM" id="Phobius"/>
    </source>
</evidence>
<evidence type="ECO:0000313" key="7">
    <source>
        <dbReference type="EMBL" id="KAF2194605.1"/>
    </source>
</evidence>
<protein>
    <recommendedName>
        <fullName evidence="6">Amino acid permease/ SLC12A domain-containing protein</fullName>
    </recommendedName>
</protein>
<feature type="domain" description="Amino acid permease/ SLC12A" evidence="6">
    <location>
        <begin position="30"/>
        <end position="132"/>
    </location>
</feature>
<keyword evidence="3 5" id="KW-1133">Transmembrane helix</keyword>
<evidence type="ECO:0000256" key="2">
    <source>
        <dbReference type="ARBA" id="ARBA00022692"/>
    </source>
</evidence>